<organism evidence="1 2">
    <name type="scientific">Bifidobacterium merycicum</name>
    <dbReference type="NCBI Taxonomy" id="78345"/>
    <lineage>
        <taxon>Bacteria</taxon>
        <taxon>Bacillati</taxon>
        <taxon>Actinomycetota</taxon>
        <taxon>Actinomycetes</taxon>
        <taxon>Bifidobacteriales</taxon>
        <taxon>Bifidobacteriaceae</taxon>
        <taxon>Bifidobacterium</taxon>
    </lineage>
</organism>
<comment type="caution">
    <text evidence="1">The sequence shown here is derived from an EMBL/GenBank/DDBJ whole genome shotgun (WGS) entry which is preliminary data.</text>
</comment>
<dbReference type="Proteomes" id="UP000029060">
    <property type="component" value="Unassembled WGS sequence"/>
</dbReference>
<dbReference type="EMBL" id="JGZC01000009">
    <property type="protein sequence ID" value="KFI69437.1"/>
    <property type="molecule type" value="Genomic_DNA"/>
</dbReference>
<proteinExistence type="predicted"/>
<sequence>MALLQGFEEINMSVPTGKSIMTVTDSVVRFNKATAADLGYPAYVKILINDKTRQIALQVCTAKNGNAVKFSKPEGKQTTSVNIKDAVVLDALHKYFTLPEAPEGEVAYQSVPGVVYVEEKTIIFNADAATSGTMKKRGRKKNA</sequence>
<dbReference type="AlphaFoldDB" id="A0A087BEI7"/>
<dbReference type="STRING" id="78345.BMERY_1793"/>
<protein>
    <submittedName>
        <fullName evidence="1">Uncharacterized protein</fullName>
    </submittedName>
</protein>
<accession>A0A087BEI7</accession>
<gene>
    <name evidence="1" type="ORF">BMERY_1793</name>
</gene>
<name>A0A087BEI7_9BIFI</name>
<keyword evidence="2" id="KW-1185">Reference proteome</keyword>
<evidence type="ECO:0000313" key="1">
    <source>
        <dbReference type="EMBL" id="KFI69437.1"/>
    </source>
</evidence>
<dbReference type="eggNOG" id="ENOG502ZCI0">
    <property type="taxonomic scope" value="Bacteria"/>
</dbReference>
<evidence type="ECO:0000313" key="2">
    <source>
        <dbReference type="Proteomes" id="UP000029060"/>
    </source>
</evidence>
<dbReference type="OrthoDB" id="3239557at2"/>
<reference evidence="1 2" key="1">
    <citation type="submission" date="2014-03" db="EMBL/GenBank/DDBJ databases">
        <title>Genomics of Bifidobacteria.</title>
        <authorList>
            <person name="Ventura M."/>
            <person name="Milani C."/>
            <person name="Lugli G.A."/>
        </authorList>
    </citation>
    <scope>NUCLEOTIDE SEQUENCE [LARGE SCALE GENOMIC DNA]</scope>
    <source>
        <strain evidence="1 2">LMG 11341</strain>
    </source>
</reference>